<accession>A0ABX8QVZ0</accession>
<evidence type="ECO:0000313" key="2">
    <source>
        <dbReference type="Proteomes" id="UP001049518"/>
    </source>
</evidence>
<organism evidence="1 2">
    <name type="scientific">Actinomadura graeca</name>
    <dbReference type="NCBI Taxonomy" id="2750812"/>
    <lineage>
        <taxon>Bacteria</taxon>
        <taxon>Bacillati</taxon>
        <taxon>Actinomycetota</taxon>
        <taxon>Actinomycetes</taxon>
        <taxon>Streptosporangiales</taxon>
        <taxon>Thermomonosporaceae</taxon>
        <taxon>Actinomadura</taxon>
    </lineage>
</organism>
<evidence type="ECO:0000313" key="1">
    <source>
        <dbReference type="EMBL" id="QXJ22354.1"/>
    </source>
</evidence>
<keyword evidence="2" id="KW-1185">Reference proteome</keyword>
<dbReference type="Proteomes" id="UP001049518">
    <property type="component" value="Chromosome"/>
</dbReference>
<dbReference type="RefSeq" id="WP_231335583.1">
    <property type="nucleotide sequence ID" value="NZ_CP059572.1"/>
</dbReference>
<reference evidence="1" key="1">
    <citation type="submission" date="2020-07" db="EMBL/GenBank/DDBJ databases">
        <authorList>
            <person name="Tarantini F.S."/>
            <person name="Hong K.W."/>
            <person name="Chan K.G."/>
        </authorList>
    </citation>
    <scope>NUCLEOTIDE SEQUENCE</scope>
    <source>
        <strain evidence="1">32-07</strain>
    </source>
</reference>
<protein>
    <submittedName>
        <fullName evidence="1">Uncharacterized protein</fullName>
    </submittedName>
</protein>
<dbReference type="EMBL" id="CP059572">
    <property type="protein sequence ID" value="QXJ22354.1"/>
    <property type="molecule type" value="Genomic_DNA"/>
</dbReference>
<sequence length="206" mass="21367">MPPDVNALVAAMARREAAAALLAAPRVEFGAPGPSVRVRLVECPTCGALPGPRSWTPPFTAEASPGPVLRMLACETVTARAVLPVVALAERLPGPHRTVFQTRALTWLDATRAAPTPAAALDLGATLAAVDAAEGWITDPDVAGRTLPASTRPCLSLDGGWPEHRARLVPSFLSPHAAVPAPLEGLYEQEFRASIVHGYALAGAPA</sequence>
<gene>
    <name evidence="1" type="ORF">AGRA3207_003343</name>
</gene>
<proteinExistence type="predicted"/>
<name>A0ABX8QVZ0_9ACTN</name>